<dbReference type="Proteomes" id="UP000249818">
    <property type="component" value="Chromosome BARAN1"/>
</dbReference>
<reference evidence="2" key="1">
    <citation type="submission" date="2018-05" db="EMBL/GenBank/DDBJ databases">
        <authorList>
            <person name="Hao L."/>
        </authorList>
    </citation>
    <scope>NUCLEOTIDE SEQUENCE [LARGE SCALE GENOMIC DNA]</scope>
</reference>
<dbReference type="Gene3D" id="1.10.10.10">
    <property type="entry name" value="Winged helix-like DNA-binding domain superfamily/Winged helix DNA-binding domain"/>
    <property type="match status" value="1"/>
</dbReference>
<sequence length="740" mass="81368">MTTGRFPRRGQTIAPALLADILSCRAGDYVSGLPPEAAQEVLSRLSKETWQRFQPTVCVLLGKAVVARTAKVISGGSPELRAALLKRRLPQLPGSVHVDDLSIEARTRGVLMRAGLGQISEALSRETAVGDLLDLQGLGAHGLVDLLAGLDGYLEGGPRTERPAPESYLLRARLRHPRRAWQKGPPRKNEGDDLSVTCELIQQASSLSEVTADDPRFGAAIRSLCPRARTLLECARELERCSRPEERRSSLAERLLELASRLESAQASCLEQELSEIATAVSGRRSGRITTRRLGWDGRGGTTLQNLADENGVTRERIRQIVASSCERLAGVRVYAPVLDKALSLVRETIPSPAKAVQETLLKRGITRCAFDLRGLVSAAEVLRPTVSILLCGRLITSSVDRGDIAAIARGARQAASRRGMATVKTVQEGVRVTTQRLVSPSLVQHILQGERDLRWLDTEHQWFCFRRSSRNAAATHIKRILSLVPRIHLEELREGVCRPHRMRGMWPPVDVLKEFCVGLPFCTVDGDFVARTVPLDWRQELSGRVTTIVHILFENGMVMRVDDLEDECLKRGMPRSTFWSYISYSPVLQKYADSVYGIRGAEASPGVIQALIRKRDPRRHLKDYGWTPTGAVWMMFRVSAAMLRSGVLPVPSAMRDQLAGEFSLKSADGATVGRLVSKATGTWGLGPLFRQHGASPGDFLLLTVDRQKREAVAWLGDRTLINQVLAALGAPIHASESSP</sequence>
<evidence type="ECO:0000313" key="2">
    <source>
        <dbReference type="Proteomes" id="UP000249818"/>
    </source>
</evidence>
<accession>A0A2X3KU78</accession>
<dbReference type="SUPFAM" id="SSF88659">
    <property type="entry name" value="Sigma3 and sigma4 domains of RNA polymerase sigma factors"/>
    <property type="match status" value="1"/>
</dbReference>
<dbReference type="InterPro" id="IPR036388">
    <property type="entry name" value="WH-like_DNA-bd_sf"/>
</dbReference>
<dbReference type="OrthoDB" id="9090421at2"/>
<dbReference type="RefSeq" id="WP_157959336.1">
    <property type="nucleotide sequence ID" value="NZ_LS483254.1"/>
</dbReference>
<dbReference type="AlphaFoldDB" id="A0A2X3KU78"/>
<keyword evidence="2" id="KW-1185">Reference proteome</keyword>
<gene>
    <name evidence="1" type="ORF">BARAN1_0135</name>
</gene>
<name>A0A2X3KU78_9BACT</name>
<evidence type="ECO:0008006" key="3">
    <source>
        <dbReference type="Google" id="ProtNLM"/>
    </source>
</evidence>
<dbReference type="KEGG" id="bana:BARAN1_0135"/>
<protein>
    <recommendedName>
        <fullName evidence="3">RNA polymerase sigma-70 region 4 domain-containing protein</fullName>
    </recommendedName>
</protein>
<evidence type="ECO:0000313" key="1">
    <source>
        <dbReference type="EMBL" id="SQD92158.1"/>
    </source>
</evidence>
<dbReference type="EMBL" id="LS483254">
    <property type="protein sequence ID" value="SQD92158.1"/>
    <property type="molecule type" value="Genomic_DNA"/>
</dbReference>
<dbReference type="InterPro" id="IPR013324">
    <property type="entry name" value="RNA_pol_sigma_r3/r4-like"/>
</dbReference>
<proteinExistence type="predicted"/>
<organism evidence="1 2">
    <name type="scientific">Candidatus Bipolaricaulis anaerobius</name>
    <dbReference type="NCBI Taxonomy" id="2026885"/>
    <lineage>
        <taxon>Bacteria</taxon>
        <taxon>Candidatus Bipolaricaulota</taxon>
        <taxon>Candidatus Bipolaricaulia</taxon>
        <taxon>Candidatus Bipolaricaulales</taxon>
        <taxon>Candidatus Bipolaricaulaceae</taxon>
        <taxon>Candidatus Bipolaricaulis</taxon>
    </lineage>
</organism>